<evidence type="ECO:0000256" key="2">
    <source>
        <dbReference type="ARBA" id="ARBA00008300"/>
    </source>
</evidence>
<evidence type="ECO:0000256" key="4">
    <source>
        <dbReference type="ARBA" id="ARBA00022801"/>
    </source>
</evidence>
<name>A0AAD3CGI3_9STRA</name>
<dbReference type="EMBL" id="BLLK01000019">
    <property type="protein sequence ID" value="GFH44205.1"/>
    <property type="molecule type" value="Genomic_DNA"/>
</dbReference>
<comment type="similarity">
    <text evidence="2">Belongs to the AB hydrolase superfamily. LDAH family.</text>
</comment>
<reference evidence="5 6" key="1">
    <citation type="journal article" date="2021" name="Sci. Rep.">
        <title>The genome of the diatom Chaetoceros tenuissimus carries an ancient integrated fragment of an extant virus.</title>
        <authorList>
            <person name="Hongo Y."/>
            <person name="Kimura K."/>
            <person name="Takaki Y."/>
            <person name="Yoshida Y."/>
            <person name="Baba S."/>
            <person name="Kobayashi G."/>
            <person name="Nagasaki K."/>
            <person name="Hano T."/>
            <person name="Tomaru Y."/>
        </authorList>
    </citation>
    <scope>NUCLEOTIDE SEQUENCE [LARGE SCALE GENOMIC DNA]</scope>
    <source>
        <strain evidence="5 6">NIES-3715</strain>
    </source>
</reference>
<dbReference type="PANTHER" id="PTHR13390:SF0">
    <property type="entry name" value="LIPID DROPLET-ASSOCIATED HYDROLASE"/>
    <property type="match status" value="1"/>
</dbReference>
<dbReference type="PANTHER" id="PTHR13390">
    <property type="entry name" value="LIPASE"/>
    <property type="match status" value="1"/>
</dbReference>
<dbReference type="InterPro" id="IPR029058">
    <property type="entry name" value="AB_hydrolase_fold"/>
</dbReference>
<dbReference type="Gene3D" id="3.40.50.1820">
    <property type="entry name" value="alpha/beta hydrolase"/>
    <property type="match status" value="1"/>
</dbReference>
<keyword evidence="6" id="KW-1185">Reference proteome</keyword>
<evidence type="ECO:0000256" key="3">
    <source>
        <dbReference type="ARBA" id="ARBA00022677"/>
    </source>
</evidence>
<keyword evidence="3" id="KW-0551">Lipid droplet</keyword>
<sequence>MSPPVLDVRVTEKQVEVSGCLTDTFSIDHYTMVGNKDSSYIKCDAHTVILFIPGNPGAAGWYIGMLKEVVEKLGKGYAARAVSYAGHGVCPIVVGSGVDQSHIAWTVDGQIQHKIDWMEILEQELITSKPKFIWISHSIGSFMVQRMLVLRKDFLVRTRSVIHLMPFFRYDPYPKWKEKLLSLFARSPAMTTFILHHASSFAQKLPKRLVDVYLEHIVEDRELARGLMCNPAYAKNFITLGMEELRDVPEQFDVAALRLISEHSPTHIFYCGGPDQWAPLNHCQELESKVKNGLLPKNIRTAYNDDLLHAFIVNPKMIPPVVDFILESIEASPDKMEKKIRAKL</sequence>
<evidence type="ECO:0000313" key="6">
    <source>
        <dbReference type="Proteomes" id="UP001054902"/>
    </source>
</evidence>
<protein>
    <recommendedName>
        <fullName evidence="7">Lipid droplet-associated serine hydrolase</fullName>
    </recommendedName>
</protein>
<evidence type="ECO:0008006" key="7">
    <source>
        <dbReference type="Google" id="ProtNLM"/>
    </source>
</evidence>
<evidence type="ECO:0000256" key="1">
    <source>
        <dbReference type="ARBA" id="ARBA00004502"/>
    </source>
</evidence>
<dbReference type="InterPro" id="IPR019363">
    <property type="entry name" value="LDAH"/>
</dbReference>
<organism evidence="5 6">
    <name type="scientific">Chaetoceros tenuissimus</name>
    <dbReference type="NCBI Taxonomy" id="426638"/>
    <lineage>
        <taxon>Eukaryota</taxon>
        <taxon>Sar</taxon>
        <taxon>Stramenopiles</taxon>
        <taxon>Ochrophyta</taxon>
        <taxon>Bacillariophyta</taxon>
        <taxon>Coscinodiscophyceae</taxon>
        <taxon>Chaetocerotophycidae</taxon>
        <taxon>Chaetocerotales</taxon>
        <taxon>Chaetocerotaceae</taxon>
        <taxon>Chaetoceros</taxon>
    </lineage>
</organism>
<dbReference type="GO" id="GO:0016298">
    <property type="term" value="F:lipase activity"/>
    <property type="evidence" value="ECO:0007669"/>
    <property type="project" value="InterPro"/>
</dbReference>
<comment type="subcellular location">
    <subcellularLocation>
        <location evidence="1">Lipid droplet</location>
    </subcellularLocation>
</comment>
<comment type="caution">
    <text evidence="5">The sequence shown here is derived from an EMBL/GenBank/DDBJ whole genome shotgun (WGS) entry which is preliminary data.</text>
</comment>
<gene>
    <name evidence="5" type="ORF">CTEN210_00679</name>
</gene>
<dbReference type="AlphaFoldDB" id="A0AAD3CGI3"/>
<accession>A0AAD3CGI3</accession>
<dbReference type="Proteomes" id="UP001054902">
    <property type="component" value="Unassembled WGS sequence"/>
</dbReference>
<dbReference type="GO" id="GO:0005811">
    <property type="term" value="C:lipid droplet"/>
    <property type="evidence" value="ECO:0007669"/>
    <property type="project" value="UniProtKB-SubCell"/>
</dbReference>
<dbReference type="SUPFAM" id="SSF53474">
    <property type="entry name" value="alpha/beta-Hydrolases"/>
    <property type="match status" value="1"/>
</dbReference>
<keyword evidence="4" id="KW-0378">Hydrolase</keyword>
<dbReference type="GO" id="GO:0019915">
    <property type="term" value="P:lipid storage"/>
    <property type="evidence" value="ECO:0007669"/>
    <property type="project" value="InterPro"/>
</dbReference>
<proteinExistence type="inferred from homology"/>
<dbReference type="Pfam" id="PF10230">
    <property type="entry name" value="LIDHydrolase"/>
    <property type="match status" value="1"/>
</dbReference>
<evidence type="ECO:0000313" key="5">
    <source>
        <dbReference type="EMBL" id="GFH44205.1"/>
    </source>
</evidence>